<dbReference type="InterPro" id="IPR052551">
    <property type="entry name" value="UV-DNA_repair_photolyase"/>
</dbReference>
<comment type="caution">
    <text evidence="1">The sequence shown here is derived from an EMBL/GenBank/DDBJ whole genome shotgun (WGS) entry which is preliminary data.</text>
</comment>
<dbReference type="EMBL" id="JAJKFW010000025">
    <property type="protein sequence ID" value="MCC9644139.1"/>
    <property type="molecule type" value="Genomic_DNA"/>
</dbReference>
<dbReference type="Pfam" id="PF04244">
    <property type="entry name" value="DPRP"/>
    <property type="match status" value="1"/>
</dbReference>
<dbReference type="InterPro" id="IPR007357">
    <property type="entry name" value="PhrB-like"/>
</dbReference>
<dbReference type="Proteomes" id="UP001430306">
    <property type="component" value="Unassembled WGS sequence"/>
</dbReference>
<accession>A0ABS8NL85</accession>
<dbReference type="Gene3D" id="3.40.50.620">
    <property type="entry name" value="HUPs"/>
    <property type="match status" value="1"/>
</dbReference>
<gene>
    <name evidence="1" type="ORF">LOC71_17800</name>
</gene>
<proteinExistence type="predicted"/>
<dbReference type="Gene3D" id="1.10.579.10">
    <property type="entry name" value="DNA Cyclobutane Dipyrimidine Photolyase, subunit A, domain 3"/>
    <property type="match status" value="1"/>
</dbReference>
<sequence length="523" mass="61097">MSKIRHLVLVLGDQLNHDSDVFSDFDPDTDRVWMAENDEEATHVWCHKTRLVGFFSPMRHFRDELRESGKTVLYHELTGDRRKALESSFASVLRKTLDEHDVEKLLVVSPGDYRVREQLRATSEQEGVPIEFRNDHHFYCTPEEFDDWAAGRKSMVMETFYRKMRQRHGILLDDKKEPEGGQWNFDKENRETFGKSGPPEIPPVPSFDPDSITRDVIDMVQDRFEDHPGSVEQFDLPVCRKDALKYLKDFIKNRLPKFGTFQDAMWNDETFLYHSRLSHAINLHLLSPKEVVDAAEQAYREGEAPLNCVEGFIRQVLGWREYVRGIYWNRMPHYEERNSLHCDPDQDVPPFFWDGNTDMACVADAMRLLIDTAYAHHIQRLMVLGLFAQLYGTHPLRFHHWHMAMYADAIDWVSLPNALGMSQYGDGGVMATKPYCATGKYIQRMSNHCKGCRYDPAKATGEDACPFTTLYWDFLDRHQQQFQNNSRMTLQLKNLDRKDSSEWSDIRSRAKKIRSGKLTLKQQ</sequence>
<dbReference type="InterPro" id="IPR014729">
    <property type="entry name" value="Rossmann-like_a/b/a_fold"/>
</dbReference>
<protein>
    <submittedName>
        <fullName evidence="1">Cryptochrome/photolyase family protein</fullName>
    </submittedName>
</protein>
<evidence type="ECO:0000313" key="1">
    <source>
        <dbReference type="EMBL" id="MCC9644139.1"/>
    </source>
</evidence>
<dbReference type="Gene3D" id="1.25.40.80">
    <property type="match status" value="1"/>
</dbReference>
<evidence type="ECO:0000313" key="2">
    <source>
        <dbReference type="Proteomes" id="UP001430306"/>
    </source>
</evidence>
<dbReference type="Gene3D" id="1.10.10.1710">
    <property type="entry name" value="Deoxyribodipyrimidine photolyase-related"/>
    <property type="match status" value="1"/>
</dbReference>
<reference evidence="1" key="1">
    <citation type="submission" date="2021-11" db="EMBL/GenBank/DDBJ databases">
        <title>Genome sequence.</title>
        <authorList>
            <person name="Sun Q."/>
        </authorList>
    </citation>
    <scope>NUCLEOTIDE SEQUENCE</scope>
    <source>
        <strain evidence="1">JC740</strain>
    </source>
</reference>
<organism evidence="1 2">
    <name type="scientific">Rhodopirellula halodulae</name>
    <dbReference type="NCBI Taxonomy" id="2894198"/>
    <lineage>
        <taxon>Bacteria</taxon>
        <taxon>Pseudomonadati</taxon>
        <taxon>Planctomycetota</taxon>
        <taxon>Planctomycetia</taxon>
        <taxon>Pirellulales</taxon>
        <taxon>Pirellulaceae</taxon>
        <taxon>Rhodopirellula</taxon>
    </lineage>
</organism>
<keyword evidence="2" id="KW-1185">Reference proteome</keyword>
<dbReference type="PANTHER" id="PTHR38657:SF1">
    <property type="entry name" value="SLR1343 PROTEIN"/>
    <property type="match status" value="1"/>
</dbReference>
<dbReference type="SUPFAM" id="SSF48173">
    <property type="entry name" value="Cryptochrome/photolyase FAD-binding domain"/>
    <property type="match status" value="1"/>
</dbReference>
<dbReference type="RefSeq" id="WP_230275254.1">
    <property type="nucleotide sequence ID" value="NZ_JAJKFW010000025.1"/>
</dbReference>
<dbReference type="PANTHER" id="PTHR38657">
    <property type="entry name" value="SLR1343 PROTEIN"/>
    <property type="match status" value="1"/>
</dbReference>
<dbReference type="InterPro" id="IPR036134">
    <property type="entry name" value="Crypto/Photolyase_FAD-like_sf"/>
</dbReference>
<name>A0ABS8NL85_9BACT</name>